<dbReference type="SUPFAM" id="SSF103657">
    <property type="entry name" value="BAR/IMD domain-like"/>
    <property type="match status" value="1"/>
</dbReference>
<sequence length="435" mass="49214">MRGISKMIQRGPQQVKNIINKNNQERDLDFKDLEDHVNKVQTQVKSLLSDSEKFKKTVETMMKHQEELGKSILELYKPISSLTESPISSNEDITRRSSVYSTTSVVEADTRKIEIYLEKTKTMNEQILPHLQNVNFHVIEPMKNYQDIIHSVKQVLKKRSHKALDYDRHKDTLEKLSNKQSRSLDEERKLAKTREAFTTAELEFKTYDEQLKQQLPTFFDCSANLYDASLITLYSIQKDVYHVMYVYFYEIANECGLNLNTDIIAQYESYNTKALLDESNVDSLNRLLTSTHMGLSTSNSITSNMNTIGGPTSTGTSSAYSRPTTTTSAQDDLPSYESATKSTYSRNSLSRTGTNNIAAAAAAAASKPPPPAIPRKPSSVQYVTALYDFTAQNDGDISFKRGDRIEIIKRSANANEWWTGKINGKIGQFPGNYVQ</sequence>
<proteinExistence type="predicted"/>
<dbReference type="PANTHER" id="PTHR47174">
    <property type="entry name" value="BRIDGING INTEGRATOR 3"/>
    <property type="match status" value="1"/>
</dbReference>
<feature type="region of interest" description="Disordered" evidence="3">
    <location>
        <begin position="300"/>
        <end position="350"/>
    </location>
</feature>
<dbReference type="AlphaFoldDB" id="A0A1Y1WX93"/>
<dbReference type="GO" id="GO:0006897">
    <property type="term" value="P:endocytosis"/>
    <property type="evidence" value="ECO:0007669"/>
    <property type="project" value="InterPro"/>
</dbReference>
<keyword evidence="1 2" id="KW-0728">SH3 domain</keyword>
<dbReference type="PANTHER" id="PTHR47174:SF1">
    <property type="entry name" value="REDUCED VIABILITY UPON STARVATION PROTEIN 167"/>
    <property type="match status" value="1"/>
</dbReference>
<dbReference type="PROSITE" id="PS50002">
    <property type="entry name" value="SH3"/>
    <property type="match status" value="1"/>
</dbReference>
<keyword evidence="7" id="KW-1185">Reference proteome</keyword>
<dbReference type="GO" id="GO:0051666">
    <property type="term" value="P:actin cortical patch localization"/>
    <property type="evidence" value="ECO:0007669"/>
    <property type="project" value="InterPro"/>
</dbReference>
<dbReference type="GO" id="GO:0043332">
    <property type="term" value="C:mating projection tip"/>
    <property type="evidence" value="ECO:0007669"/>
    <property type="project" value="TreeGrafter"/>
</dbReference>
<feature type="domain" description="SH3" evidence="4">
    <location>
        <begin position="378"/>
        <end position="435"/>
    </location>
</feature>
<dbReference type="GO" id="GO:0030479">
    <property type="term" value="C:actin cortical patch"/>
    <property type="evidence" value="ECO:0007669"/>
    <property type="project" value="TreeGrafter"/>
</dbReference>
<feature type="domain" description="BAR" evidence="5">
    <location>
        <begin position="15"/>
        <end position="276"/>
    </location>
</feature>
<dbReference type="Pfam" id="PF00018">
    <property type="entry name" value="SH3_1"/>
    <property type="match status" value="1"/>
</dbReference>
<dbReference type="GO" id="GO:0031097">
    <property type="term" value="C:medial cortex"/>
    <property type="evidence" value="ECO:0007669"/>
    <property type="project" value="TreeGrafter"/>
</dbReference>
<evidence type="ECO:0000259" key="5">
    <source>
        <dbReference type="PROSITE" id="PS51021"/>
    </source>
</evidence>
<dbReference type="InterPro" id="IPR036028">
    <property type="entry name" value="SH3-like_dom_sf"/>
</dbReference>
<evidence type="ECO:0000313" key="7">
    <source>
        <dbReference type="Proteomes" id="UP000193944"/>
    </source>
</evidence>
<organism evidence="6 7">
    <name type="scientific">Anaeromyces robustus</name>
    <dbReference type="NCBI Taxonomy" id="1754192"/>
    <lineage>
        <taxon>Eukaryota</taxon>
        <taxon>Fungi</taxon>
        <taxon>Fungi incertae sedis</taxon>
        <taxon>Chytridiomycota</taxon>
        <taxon>Chytridiomycota incertae sedis</taxon>
        <taxon>Neocallimastigomycetes</taxon>
        <taxon>Neocallimastigales</taxon>
        <taxon>Neocallimastigaceae</taxon>
        <taxon>Anaeromyces</taxon>
    </lineage>
</organism>
<evidence type="ECO:0000256" key="3">
    <source>
        <dbReference type="SAM" id="MobiDB-lite"/>
    </source>
</evidence>
<dbReference type="Gene3D" id="1.20.1270.60">
    <property type="entry name" value="Arfaptin homology (AH) domain/BAR domain"/>
    <property type="match status" value="1"/>
</dbReference>
<dbReference type="InterPro" id="IPR001452">
    <property type="entry name" value="SH3_domain"/>
</dbReference>
<evidence type="ECO:0000256" key="2">
    <source>
        <dbReference type="PROSITE-ProRule" id="PRU00192"/>
    </source>
</evidence>
<dbReference type="Proteomes" id="UP000193944">
    <property type="component" value="Unassembled WGS sequence"/>
</dbReference>
<evidence type="ECO:0000313" key="6">
    <source>
        <dbReference type="EMBL" id="ORX77744.1"/>
    </source>
</evidence>
<dbReference type="EMBL" id="MCFG01000236">
    <property type="protein sequence ID" value="ORX77744.1"/>
    <property type="molecule type" value="Genomic_DNA"/>
</dbReference>
<dbReference type="SMART" id="SM00326">
    <property type="entry name" value="SH3"/>
    <property type="match status" value="1"/>
</dbReference>
<dbReference type="Pfam" id="PF03114">
    <property type="entry name" value="BAR"/>
    <property type="match status" value="1"/>
</dbReference>
<comment type="caution">
    <text evidence="6">The sequence shown here is derived from an EMBL/GenBank/DDBJ whole genome shotgun (WGS) entry which is preliminary data.</text>
</comment>
<dbReference type="OrthoDB" id="2159336at2759"/>
<dbReference type="PRINTS" id="PR00452">
    <property type="entry name" value="SH3DOMAIN"/>
</dbReference>
<dbReference type="Gene3D" id="2.30.30.40">
    <property type="entry name" value="SH3 Domains"/>
    <property type="match status" value="1"/>
</dbReference>
<dbReference type="FunFam" id="2.30.30.40:FF:000100">
    <property type="entry name" value="SH3 domain-containing YSC84-like protein 1"/>
    <property type="match status" value="1"/>
</dbReference>
<dbReference type="GO" id="GO:1990528">
    <property type="term" value="C:Rvs161p-Rvs167p complex"/>
    <property type="evidence" value="ECO:0007669"/>
    <property type="project" value="TreeGrafter"/>
</dbReference>
<protein>
    <submittedName>
        <fullName evidence="6">BAR-domain-containing protein</fullName>
    </submittedName>
</protein>
<feature type="compositionally biased region" description="Polar residues" evidence="3">
    <location>
        <begin position="337"/>
        <end position="350"/>
    </location>
</feature>
<dbReference type="InterPro" id="IPR046982">
    <property type="entry name" value="BIN3/RVS161-like"/>
</dbReference>
<evidence type="ECO:0000256" key="1">
    <source>
        <dbReference type="ARBA" id="ARBA00022443"/>
    </source>
</evidence>
<gene>
    <name evidence="6" type="ORF">BCR32DRAFT_223192</name>
</gene>
<dbReference type="InterPro" id="IPR004148">
    <property type="entry name" value="BAR_dom"/>
</dbReference>
<dbReference type="STRING" id="1754192.A0A1Y1WX93"/>
<feature type="compositionally biased region" description="Low complexity" evidence="3">
    <location>
        <begin position="300"/>
        <end position="318"/>
    </location>
</feature>
<accession>A0A1Y1WX93</accession>
<evidence type="ECO:0000259" key="4">
    <source>
        <dbReference type="PROSITE" id="PS50002"/>
    </source>
</evidence>
<name>A0A1Y1WX93_9FUNG</name>
<dbReference type="SMART" id="SM00721">
    <property type="entry name" value="BAR"/>
    <property type="match status" value="1"/>
</dbReference>
<reference evidence="6 7" key="1">
    <citation type="submission" date="2016-08" db="EMBL/GenBank/DDBJ databases">
        <title>A Parts List for Fungal Cellulosomes Revealed by Comparative Genomics.</title>
        <authorList>
            <consortium name="DOE Joint Genome Institute"/>
            <person name="Haitjema C.H."/>
            <person name="Gilmore S.P."/>
            <person name="Henske J.K."/>
            <person name="Solomon K.V."/>
            <person name="De Groot R."/>
            <person name="Kuo A."/>
            <person name="Mondo S.J."/>
            <person name="Salamov A.A."/>
            <person name="Labutti K."/>
            <person name="Zhao Z."/>
            <person name="Chiniquy J."/>
            <person name="Barry K."/>
            <person name="Brewer H.M."/>
            <person name="Purvine S.O."/>
            <person name="Wright A.T."/>
            <person name="Boxma B."/>
            <person name="Van Alen T."/>
            <person name="Hackstein J.H."/>
            <person name="Baker S.E."/>
            <person name="Grigoriev I.V."/>
            <person name="O'Malley M.A."/>
        </authorList>
    </citation>
    <scope>NUCLEOTIDE SEQUENCE [LARGE SCALE GENOMIC DNA]</scope>
    <source>
        <strain evidence="6 7">S4</strain>
    </source>
</reference>
<dbReference type="GO" id="GO:0097320">
    <property type="term" value="P:plasma membrane tubulation"/>
    <property type="evidence" value="ECO:0007669"/>
    <property type="project" value="TreeGrafter"/>
</dbReference>
<dbReference type="SUPFAM" id="SSF50044">
    <property type="entry name" value="SH3-domain"/>
    <property type="match status" value="1"/>
</dbReference>
<dbReference type="InterPro" id="IPR027267">
    <property type="entry name" value="AH/BAR_dom_sf"/>
</dbReference>
<dbReference type="PROSITE" id="PS51021">
    <property type="entry name" value="BAR"/>
    <property type="match status" value="1"/>
</dbReference>
<feature type="compositionally biased region" description="Polar residues" evidence="3">
    <location>
        <begin position="319"/>
        <end position="330"/>
    </location>
</feature>
<dbReference type="GO" id="GO:0008289">
    <property type="term" value="F:lipid binding"/>
    <property type="evidence" value="ECO:0007669"/>
    <property type="project" value="TreeGrafter"/>
</dbReference>
<reference evidence="6 7" key="2">
    <citation type="submission" date="2016-08" db="EMBL/GenBank/DDBJ databases">
        <title>Pervasive Adenine N6-methylation of Active Genes in Fungi.</title>
        <authorList>
            <consortium name="DOE Joint Genome Institute"/>
            <person name="Mondo S.J."/>
            <person name="Dannebaum R.O."/>
            <person name="Kuo R.C."/>
            <person name="Labutti K."/>
            <person name="Haridas S."/>
            <person name="Kuo A."/>
            <person name="Salamov A."/>
            <person name="Ahrendt S.R."/>
            <person name="Lipzen A."/>
            <person name="Sullivan W."/>
            <person name="Andreopoulos W.B."/>
            <person name="Clum A."/>
            <person name="Lindquist E."/>
            <person name="Daum C."/>
            <person name="Ramamoorthy G.K."/>
            <person name="Gryganskyi A."/>
            <person name="Culley D."/>
            <person name="Magnuson J.K."/>
            <person name="James T.Y."/>
            <person name="O'Malley M.A."/>
            <person name="Stajich J.E."/>
            <person name="Spatafora J.W."/>
            <person name="Visel A."/>
            <person name="Grigoriev I.V."/>
        </authorList>
    </citation>
    <scope>NUCLEOTIDE SEQUENCE [LARGE SCALE GENOMIC DNA]</scope>
    <source>
        <strain evidence="6 7">S4</strain>
    </source>
</reference>